<evidence type="ECO:0008006" key="4">
    <source>
        <dbReference type="Google" id="ProtNLM"/>
    </source>
</evidence>
<keyword evidence="1" id="KW-0812">Transmembrane</keyword>
<organism evidence="2 3">
    <name type="scientific">Flavobacterium pisciphilum</name>
    <dbReference type="NCBI Taxonomy" id="2893755"/>
    <lineage>
        <taxon>Bacteria</taxon>
        <taxon>Pseudomonadati</taxon>
        <taxon>Bacteroidota</taxon>
        <taxon>Flavobacteriia</taxon>
        <taxon>Flavobacteriales</taxon>
        <taxon>Flavobacteriaceae</taxon>
        <taxon>Flavobacterium</taxon>
    </lineage>
</organism>
<feature type="transmembrane region" description="Helical" evidence="1">
    <location>
        <begin position="7"/>
        <end position="26"/>
    </location>
</feature>
<sequence>MEKKKRLKVLGVSLMVGVIWSVYLLYSKRGGYIAGSDWFAIGVVCLLSIGLFFYFKKKW</sequence>
<name>A0ABS8MWR7_9FLAO</name>
<keyword evidence="3" id="KW-1185">Reference proteome</keyword>
<evidence type="ECO:0000256" key="1">
    <source>
        <dbReference type="SAM" id="Phobius"/>
    </source>
</evidence>
<feature type="transmembrane region" description="Helical" evidence="1">
    <location>
        <begin position="38"/>
        <end position="55"/>
    </location>
</feature>
<proteinExistence type="predicted"/>
<keyword evidence="1" id="KW-1133">Transmembrane helix</keyword>
<evidence type="ECO:0000313" key="3">
    <source>
        <dbReference type="Proteomes" id="UP001430919"/>
    </source>
</evidence>
<protein>
    <recommendedName>
        <fullName evidence="4">LPXTG-motif cell wall anchor domain-containing protein</fullName>
    </recommendedName>
</protein>
<keyword evidence="1" id="KW-0472">Membrane</keyword>
<comment type="caution">
    <text evidence="2">The sequence shown here is derived from an EMBL/GenBank/DDBJ whole genome shotgun (WGS) entry which is preliminary data.</text>
</comment>
<accession>A0ABS8MWR7</accession>
<dbReference type="Proteomes" id="UP001430919">
    <property type="component" value="Unassembled WGS sequence"/>
</dbReference>
<dbReference type="RefSeq" id="WP_229990169.1">
    <property type="nucleotide sequence ID" value="NZ_JAJJMO010000001.1"/>
</dbReference>
<reference evidence="2" key="1">
    <citation type="submission" date="2021-11" db="EMBL/GenBank/DDBJ databases">
        <title>Description of novel Flavobacterium species.</title>
        <authorList>
            <person name="Saticioglu I.B."/>
            <person name="Ay H."/>
            <person name="Altun S."/>
            <person name="Duman M."/>
        </authorList>
    </citation>
    <scope>NUCLEOTIDE SEQUENCE</scope>
    <source>
        <strain evidence="2">F-65</strain>
    </source>
</reference>
<gene>
    <name evidence="2" type="ORF">LNQ49_16765</name>
</gene>
<dbReference type="EMBL" id="JAJJMO010000001">
    <property type="protein sequence ID" value="MCC9073231.1"/>
    <property type="molecule type" value="Genomic_DNA"/>
</dbReference>
<evidence type="ECO:0000313" key="2">
    <source>
        <dbReference type="EMBL" id="MCC9073231.1"/>
    </source>
</evidence>